<dbReference type="EMBL" id="AKWY02000022">
    <property type="protein sequence ID" value="EQA71194.1"/>
    <property type="molecule type" value="Genomic_DNA"/>
</dbReference>
<gene>
    <name evidence="1" type="ORF">LEP1GSC059_1277</name>
</gene>
<sequence>MKPLSNLKSVFFQLIGEQIRIGGSLRANWNGNCKLASG</sequence>
<reference evidence="1 2" key="1">
    <citation type="submission" date="2013-05" db="EMBL/GenBank/DDBJ databases">
        <authorList>
            <person name="Harkins D.M."/>
            <person name="Durkin A.S."/>
            <person name="Brinkac L.M."/>
            <person name="Haft D.H."/>
            <person name="Selengut J.D."/>
            <person name="Sanka R."/>
            <person name="DePew J."/>
            <person name="Purushe J."/>
            <person name="Hartskeerl R.A."/>
            <person name="Ahmed A."/>
            <person name="van der Linden H."/>
            <person name="Goris M.G.A."/>
            <person name="Vinetz J.M."/>
            <person name="Sutton G.G."/>
            <person name="Nierman W.C."/>
            <person name="Fouts D.E."/>
        </authorList>
    </citation>
    <scope>NUCLEOTIDE SEQUENCE [LARGE SCALE GENOMIC DNA]</scope>
    <source>
        <strain evidence="1 2">CZ214</strain>
    </source>
</reference>
<protein>
    <submittedName>
        <fullName evidence="1">Uncharacterized protein</fullName>
    </submittedName>
</protein>
<name>T0FM35_9LEPT</name>
<dbReference type="Proteomes" id="UP000015442">
    <property type="component" value="Unassembled WGS sequence"/>
</dbReference>
<evidence type="ECO:0000313" key="1">
    <source>
        <dbReference type="EMBL" id="EQA71194.1"/>
    </source>
</evidence>
<dbReference type="AlphaFoldDB" id="T0FM35"/>
<organism evidence="1 2">
    <name type="scientific">Leptospira noguchii serovar Panama str. CZ214</name>
    <dbReference type="NCBI Taxonomy" id="1001595"/>
    <lineage>
        <taxon>Bacteria</taxon>
        <taxon>Pseudomonadati</taxon>
        <taxon>Spirochaetota</taxon>
        <taxon>Spirochaetia</taxon>
        <taxon>Leptospirales</taxon>
        <taxon>Leptospiraceae</taxon>
        <taxon>Leptospira</taxon>
    </lineage>
</organism>
<evidence type="ECO:0000313" key="2">
    <source>
        <dbReference type="Proteomes" id="UP000015442"/>
    </source>
</evidence>
<proteinExistence type="predicted"/>
<accession>T0FM35</accession>
<comment type="caution">
    <text evidence="1">The sequence shown here is derived from an EMBL/GenBank/DDBJ whole genome shotgun (WGS) entry which is preliminary data.</text>
</comment>